<dbReference type="EMBL" id="QZAA01000036">
    <property type="protein sequence ID" value="RQD78138.1"/>
    <property type="molecule type" value="Genomic_DNA"/>
</dbReference>
<dbReference type="FunFam" id="3.40.50.300:FF:000991">
    <property type="entry name" value="Dephospho-CoA kinase"/>
    <property type="match status" value="1"/>
</dbReference>
<name>A0A424YIF8_9FIRM</name>
<evidence type="ECO:0000256" key="1">
    <source>
        <dbReference type="ARBA" id="ARBA00009018"/>
    </source>
</evidence>
<dbReference type="GO" id="GO:0005737">
    <property type="term" value="C:cytoplasm"/>
    <property type="evidence" value="ECO:0007669"/>
    <property type="project" value="UniProtKB-SubCell"/>
</dbReference>
<evidence type="ECO:0000256" key="5">
    <source>
        <dbReference type="ARBA" id="ARBA00022777"/>
    </source>
</evidence>
<dbReference type="PANTHER" id="PTHR10695:SF46">
    <property type="entry name" value="BIFUNCTIONAL COENZYME A SYNTHASE-RELATED"/>
    <property type="match status" value="1"/>
</dbReference>
<dbReference type="InterPro" id="IPR001977">
    <property type="entry name" value="Depp_CoAkinase"/>
</dbReference>
<keyword evidence="3 8" id="KW-0808">Transferase</keyword>
<proteinExistence type="inferred from homology"/>
<evidence type="ECO:0000313" key="11">
    <source>
        <dbReference type="Proteomes" id="UP000285138"/>
    </source>
</evidence>
<evidence type="ECO:0000256" key="4">
    <source>
        <dbReference type="ARBA" id="ARBA00022741"/>
    </source>
</evidence>
<evidence type="ECO:0000256" key="3">
    <source>
        <dbReference type="ARBA" id="ARBA00022679"/>
    </source>
</evidence>
<dbReference type="Proteomes" id="UP000285138">
    <property type="component" value="Unassembled WGS sequence"/>
</dbReference>
<keyword evidence="4 8" id="KW-0547">Nucleotide-binding</keyword>
<dbReference type="NCBIfam" id="TIGR00152">
    <property type="entry name" value="dephospho-CoA kinase"/>
    <property type="match status" value="1"/>
</dbReference>
<dbReference type="HAMAP" id="MF_00376">
    <property type="entry name" value="Dephospho_CoA_kinase"/>
    <property type="match status" value="1"/>
</dbReference>
<comment type="similarity">
    <text evidence="1 8">Belongs to the CoaE family.</text>
</comment>
<dbReference type="GO" id="GO:0004140">
    <property type="term" value="F:dephospho-CoA kinase activity"/>
    <property type="evidence" value="ECO:0007669"/>
    <property type="project" value="UniProtKB-UniRule"/>
</dbReference>
<dbReference type="AlphaFoldDB" id="A0A424YIF8"/>
<evidence type="ECO:0000256" key="7">
    <source>
        <dbReference type="ARBA" id="ARBA00022993"/>
    </source>
</evidence>
<dbReference type="CDD" id="cd02022">
    <property type="entry name" value="DPCK"/>
    <property type="match status" value="1"/>
</dbReference>
<evidence type="ECO:0000256" key="6">
    <source>
        <dbReference type="ARBA" id="ARBA00022840"/>
    </source>
</evidence>
<evidence type="ECO:0000256" key="8">
    <source>
        <dbReference type="HAMAP-Rule" id="MF_00376"/>
    </source>
</evidence>
<dbReference type="PANTHER" id="PTHR10695">
    <property type="entry name" value="DEPHOSPHO-COA KINASE-RELATED"/>
    <property type="match status" value="1"/>
</dbReference>
<comment type="subcellular location">
    <subcellularLocation>
        <location evidence="8">Cytoplasm</location>
    </subcellularLocation>
</comment>
<comment type="function">
    <text evidence="8">Catalyzes the phosphorylation of the 3'-hydroxyl group of dephosphocoenzyme A to form coenzyme A.</text>
</comment>
<evidence type="ECO:0000256" key="2">
    <source>
        <dbReference type="ARBA" id="ARBA00022490"/>
    </source>
</evidence>
<dbReference type="EC" id="2.7.1.24" evidence="8 9"/>
<evidence type="ECO:0000313" key="10">
    <source>
        <dbReference type="EMBL" id="RQD78138.1"/>
    </source>
</evidence>
<dbReference type="InterPro" id="IPR027417">
    <property type="entry name" value="P-loop_NTPase"/>
</dbReference>
<comment type="pathway">
    <text evidence="8">Cofactor biosynthesis; coenzyme A biosynthesis; CoA from (R)-pantothenate: step 5/5.</text>
</comment>
<keyword evidence="5 8" id="KW-0418">Kinase</keyword>
<dbReference type="Pfam" id="PF01121">
    <property type="entry name" value="CoaE"/>
    <property type="match status" value="1"/>
</dbReference>
<dbReference type="Gene3D" id="3.40.50.300">
    <property type="entry name" value="P-loop containing nucleotide triphosphate hydrolases"/>
    <property type="match status" value="1"/>
</dbReference>
<comment type="caution">
    <text evidence="10">The sequence shown here is derived from an EMBL/GenBank/DDBJ whole genome shotgun (WGS) entry which is preliminary data.</text>
</comment>
<dbReference type="PROSITE" id="PS51219">
    <property type="entry name" value="DPCK"/>
    <property type="match status" value="1"/>
</dbReference>
<comment type="catalytic activity">
    <reaction evidence="8">
        <text>3'-dephospho-CoA + ATP = ADP + CoA + H(+)</text>
        <dbReference type="Rhea" id="RHEA:18245"/>
        <dbReference type="ChEBI" id="CHEBI:15378"/>
        <dbReference type="ChEBI" id="CHEBI:30616"/>
        <dbReference type="ChEBI" id="CHEBI:57287"/>
        <dbReference type="ChEBI" id="CHEBI:57328"/>
        <dbReference type="ChEBI" id="CHEBI:456216"/>
        <dbReference type="EC" id="2.7.1.24"/>
    </reaction>
</comment>
<gene>
    <name evidence="8" type="primary">coaE</name>
    <name evidence="10" type="ORF">D5R97_00945</name>
</gene>
<dbReference type="SUPFAM" id="SSF52540">
    <property type="entry name" value="P-loop containing nucleoside triphosphate hydrolases"/>
    <property type="match status" value="1"/>
</dbReference>
<protein>
    <recommendedName>
        <fullName evidence="8 9">Dephospho-CoA kinase</fullName>
        <ecNumber evidence="8 9">2.7.1.24</ecNumber>
    </recommendedName>
    <alternativeName>
        <fullName evidence="8">Dephosphocoenzyme A kinase</fullName>
    </alternativeName>
</protein>
<dbReference type="UniPathway" id="UPA00241">
    <property type="reaction ID" value="UER00356"/>
</dbReference>
<dbReference type="GO" id="GO:0015937">
    <property type="term" value="P:coenzyme A biosynthetic process"/>
    <property type="evidence" value="ECO:0007669"/>
    <property type="project" value="UniProtKB-UniRule"/>
</dbReference>
<evidence type="ECO:0000256" key="9">
    <source>
        <dbReference type="NCBIfam" id="TIGR00152"/>
    </source>
</evidence>
<accession>A0A424YIF8</accession>
<feature type="binding site" evidence="8">
    <location>
        <begin position="11"/>
        <end position="16"/>
    </location>
    <ligand>
        <name>ATP</name>
        <dbReference type="ChEBI" id="CHEBI:30616"/>
    </ligand>
</feature>
<sequence>MITAGLTGGIACGKSFVTKLLLEKGAIIIDLDQVAREVVKPGGEAWSDIVTFFGREFVDVEGNIDRQKLGQVVFSDEKKREKLNQITHRRIIEYVQKIKDEFYKNPENKGKVLVIDAPLLIEAGMDKMVDKVIVIVCDTEIQKKRLMERNNLSEEESYQRINAQMPLEEKARYGDYIIDNSHTREYTRKQVDIIWQKLIREMPRR</sequence>
<dbReference type="GO" id="GO:0005524">
    <property type="term" value="F:ATP binding"/>
    <property type="evidence" value="ECO:0007669"/>
    <property type="project" value="UniProtKB-UniRule"/>
</dbReference>
<organism evidence="10 11">
    <name type="scientific">Candidatus Syntrophonatronum acetioxidans</name>
    <dbReference type="NCBI Taxonomy" id="1795816"/>
    <lineage>
        <taxon>Bacteria</taxon>
        <taxon>Bacillati</taxon>
        <taxon>Bacillota</taxon>
        <taxon>Clostridia</taxon>
        <taxon>Eubacteriales</taxon>
        <taxon>Syntrophomonadaceae</taxon>
        <taxon>Candidatus Syntrophonatronum</taxon>
    </lineage>
</organism>
<keyword evidence="2 8" id="KW-0963">Cytoplasm</keyword>
<reference evidence="10 11" key="1">
    <citation type="submission" date="2018-08" db="EMBL/GenBank/DDBJ databases">
        <title>The metabolism and importance of syntrophic acetate oxidation coupled to methane or sulfide production in haloalkaline environments.</title>
        <authorList>
            <person name="Timmers P.H.A."/>
            <person name="Vavourakis C.D."/>
            <person name="Sorokin D.Y."/>
            <person name="Sinninghe Damste J.S."/>
            <person name="Muyzer G."/>
            <person name="Stams A.J.M."/>
            <person name="Plugge C.M."/>
        </authorList>
    </citation>
    <scope>NUCLEOTIDE SEQUENCE [LARGE SCALE GENOMIC DNA]</scope>
    <source>
        <strain evidence="10">MSAO_Bac1</strain>
    </source>
</reference>
<keyword evidence="6 8" id="KW-0067">ATP-binding</keyword>
<keyword evidence="7 8" id="KW-0173">Coenzyme A biosynthesis</keyword>